<gene>
    <name evidence="9" type="ORF">QTP70_006265</name>
</gene>
<feature type="transmembrane region" description="Helical" evidence="6">
    <location>
        <begin position="619"/>
        <end position="641"/>
    </location>
</feature>
<feature type="transmembrane region" description="Helical" evidence="6">
    <location>
        <begin position="252"/>
        <end position="272"/>
    </location>
</feature>
<feature type="transmembrane region" description="Helical" evidence="6">
    <location>
        <begin position="443"/>
        <end position="472"/>
    </location>
</feature>
<comment type="caution">
    <text evidence="9">The sequence shown here is derived from an EMBL/GenBank/DDBJ whole genome shotgun (WGS) entry which is preliminary data.</text>
</comment>
<feature type="compositionally biased region" description="Low complexity" evidence="7">
    <location>
        <begin position="871"/>
        <end position="887"/>
    </location>
</feature>
<evidence type="ECO:0000256" key="7">
    <source>
        <dbReference type="SAM" id="MobiDB-lite"/>
    </source>
</evidence>
<organism evidence="9 10">
    <name type="scientific">Hemibagrus guttatus</name>
    <dbReference type="NCBI Taxonomy" id="175788"/>
    <lineage>
        <taxon>Eukaryota</taxon>
        <taxon>Metazoa</taxon>
        <taxon>Chordata</taxon>
        <taxon>Craniata</taxon>
        <taxon>Vertebrata</taxon>
        <taxon>Euteleostomi</taxon>
        <taxon>Actinopterygii</taxon>
        <taxon>Neopterygii</taxon>
        <taxon>Teleostei</taxon>
        <taxon>Ostariophysi</taxon>
        <taxon>Siluriformes</taxon>
        <taxon>Bagridae</taxon>
        <taxon>Hemibagrus</taxon>
    </lineage>
</organism>
<protein>
    <recommendedName>
        <fullName evidence="6">Pecanex-like protein</fullName>
    </recommendedName>
</protein>
<feature type="transmembrane region" description="Helical" evidence="6">
    <location>
        <begin position="73"/>
        <end position="96"/>
    </location>
</feature>
<reference evidence="9" key="1">
    <citation type="submission" date="2023-06" db="EMBL/GenBank/DDBJ databases">
        <title>Male Hemibagrus guttatus genome.</title>
        <authorList>
            <person name="Bian C."/>
        </authorList>
    </citation>
    <scope>NUCLEOTIDE SEQUENCE</scope>
    <source>
        <strain evidence="9">Male_cb2023</strain>
        <tissue evidence="9">Muscle</tissue>
    </source>
</reference>
<keyword evidence="3 6" id="KW-0812">Transmembrane</keyword>
<evidence type="ECO:0000313" key="10">
    <source>
        <dbReference type="Proteomes" id="UP001274896"/>
    </source>
</evidence>
<evidence type="ECO:0000256" key="5">
    <source>
        <dbReference type="ARBA" id="ARBA00023136"/>
    </source>
</evidence>
<feature type="transmembrane region" description="Helical" evidence="6">
    <location>
        <begin position="200"/>
        <end position="221"/>
    </location>
</feature>
<feature type="transmembrane region" description="Helical" evidence="6">
    <location>
        <begin position="327"/>
        <end position="344"/>
    </location>
</feature>
<feature type="transmembrane region" description="Helical" evidence="6">
    <location>
        <begin position="350"/>
        <end position="372"/>
    </location>
</feature>
<evidence type="ECO:0000256" key="6">
    <source>
        <dbReference type="RuleBase" id="RU367089"/>
    </source>
</evidence>
<proteinExistence type="inferred from homology"/>
<dbReference type="AlphaFoldDB" id="A0AAE0RG79"/>
<dbReference type="Pfam" id="PF05041">
    <property type="entry name" value="Pecanex_C"/>
    <property type="match status" value="1"/>
</dbReference>
<keyword evidence="10" id="KW-1185">Reference proteome</keyword>
<dbReference type="GO" id="GO:0016020">
    <property type="term" value="C:membrane"/>
    <property type="evidence" value="ECO:0007669"/>
    <property type="project" value="UniProtKB-SubCell"/>
</dbReference>
<comment type="similarity">
    <text evidence="2 6">Belongs to the pecanex family.</text>
</comment>
<feature type="domain" description="Pecanex C-terminal" evidence="8">
    <location>
        <begin position="1083"/>
        <end position="1238"/>
    </location>
</feature>
<evidence type="ECO:0000256" key="4">
    <source>
        <dbReference type="ARBA" id="ARBA00022989"/>
    </source>
</evidence>
<dbReference type="InterPro" id="IPR039797">
    <property type="entry name" value="Pecanex"/>
</dbReference>
<feature type="region of interest" description="Disordered" evidence="7">
    <location>
        <begin position="841"/>
        <end position="890"/>
    </location>
</feature>
<keyword evidence="4 6" id="KW-1133">Transmembrane helix</keyword>
<evidence type="ECO:0000313" key="9">
    <source>
        <dbReference type="EMBL" id="KAK3553627.1"/>
    </source>
</evidence>
<feature type="transmembrane region" description="Helical" evidence="6">
    <location>
        <begin position="171"/>
        <end position="194"/>
    </location>
</feature>
<feature type="transmembrane region" description="Helical" evidence="6">
    <location>
        <begin position="108"/>
        <end position="129"/>
    </location>
</feature>
<dbReference type="PANTHER" id="PTHR12372:SF6">
    <property type="entry name" value="PECANEX-LIKE PROTEIN 4"/>
    <property type="match status" value="1"/>
</dbReference>
<dbReference type="InterPro" id="IPR007735">
    <property type="entry name" value="Pecanex_C"/>
</dbReference>
<feature type="transmembrane region" description="Helical" evidence="6">
    <location>
        <begin position="392"/>
        <end position="414"/>
    </location>
</feature>
<sequence length="1245" mass="137396">MARGCGCGVEDGEVFAMIVVKEDAGGNLSTLAFIMGPDVPLLNDYKQEFFWKRFPQTVLGGPRLKLGYCAPPYVYIHQVVLFFVPWLLGGVGTLLFQLRVMDDSSAGILSGALMLAFGAALQTLSQWVARRTGAVQRLAVGRNVMADEEEVEFTQCAGPETVRFVAPGKRFMANVVLHTALAGAMCGFGTWYLLPDRLNTIFGNVGAVVPVFALGWVTLCIGEYSLIVNTAAETATFQPQDTYEITALTRPLYIFSFIGVDLALRCVGGGVAELQVASQVMHVLFLLLPVLWALGMLPPLDALILWLMEQSLIHTLGGSAMATNQRLVLMFLSSVCVSISTFFLPSSLGVVLFTLATGFILSQDLTQIGLLLRCRTPDAHPHTRAHIRSLSLGWWSLPLSALVLTAAMTEAALLRRLCPPGGWNVTEGDGQGSVDAALEPQALIGWILIALCVITRVLREIQGACVLGGLVLNPLYPKRISSVQAFMSSSKGLWVAALVRRVLINLVCPLAMVGFLATDASLYKLHTVASAIGFTRAFRVVWQSSEEALLQMVVVVMVRLADGERVMDHWHDLSTGVQLIVVSLVSDRLSQFLLKLKFALTVLITSWTETKQRRQSAGALLALDVALCPLLVAVVMLSALLSAPLLPLFTLPLFLVGFPRPLRSWPGTPGTACPCPDSIYYQQLSTRLASALTHAFANGVLGAYSPGSHFLGRFQDRVVWISVLEKGYGYCTVNIKGLELQETSCHTVEARRVDEVFEAAFDRLERPGRFLHFLNPHWGNTLTPCALLPVTIYSDARNVLTGIVDSPDHLRQLRSDFLKTLVWILLHHSVQNRTYRVKSHSLRSSQHAVQPEPTSHDGKLGVVSQSHFDYSSSPQLRGRSSLSSLSDWSDEDDLFGPVPVRKPVRRMMMRADEERTSLPGSVEIHSLYENLALASLPTLRPLGLGVSLEKEKDDGLPVSSAPSATFDHANPPNFSSQHSETLSLPTSWFSTPFTASKLRPLRPSFPDEWFRFCLAQLAIEGLWEGEDEQSVCRALQEDRALMEMYSQVALSCALALGLDLSVPSASFVFRVYCGDAAWHEGLDWLRENTELHQLTLRAFRYSVKLLIDQASLGPMESEEEFYSTLHHYHQHWFIGMATERGWHDGVLQEKPFLFSLGHDITMGSYTGRVLSLQQCVFQLGALCEECVRGQWANLSWELLYATNDDEERYSIQAHTLLLRNLTVQAAEPPLGYPIYSCSPTHLTCF</sequence>
<feature type="region of interest" description="Disordered" evidence="7">
    <location>
        <begin position="952"/>
        <end position="977"/>
    </location>
</feature>
<evidence type="ECO:0000259" key="8">
    <source>
        <dbReference type="Pfam" id="PF05041"/>
    </source>
</evidence>
<comment type="subcellular location">
    <subcellularLocation>
        <location evidence="1 6">Membrane</location>
        <topology evidence="1 6">Multi-pass membrane protein</topology>
    </subcellularLocation>
</comment>
<dbReference type="PANTHER" id="PTHR12372">
    <property type="entry name" value="PECANEX"/>
    <property type="match status" value="1"/>
</dbReference>
<evidence type="ECO:0000256" key="3">
    <source>
        <dbReference type="ARBA" id="ARBA00022692"/>
    </source>
</evidence>
<feature type="transmembrane region" description="Helical" evidence="6">
    <location>
        <begin position="284"/>
        <end position="307"/>
    </location>
</feature>
<dbReference type="EMBL" id="JAUCMX010000002">
    <property type="protein sequence ID" value="KAK3553627.1"/>
    <property type="molecule type" value="Genomic_DNA"/>
</dbReference>
<dbReference type="Proteomes" id="UP001274896">
    <property type="component" value="Unassembled WGS sequence"/>
</dbReference>
<evidence type="ECO:0000256" key="2">
    <source>
        <dbReference type="ARBA" id="ARBA00010170"/>
    </source>
</evidence>
<name>A0AAE0RG79_9TELE</name>
<evidence type="ECO:0000256" key="1">
    <source>
        <dbReference type="ARBA" id="ARBA00004141"/>
    </source>
</evidence>
<accession>A0AAE0RG79</accession>
<keyword evidence="5 6" id="KW-0472">Membrane</keyword>